<dbReference type="InterPro" id="IPR003593">
    <property type="entry name" value="AAA+_ATPase"/>
</dbReference>
<dbReference type="HAMAP" id="MF_00175">
    <property type="entry name" value="ClpX"/>
    <property type="match status" value="1"/>
</dbReference>
<dbReference type="InterPro" id="IPR003959">
    <property type="entry name" value="ATPase_AAA_core"/>
</dbReference>
<keyword evidence="1" id="KW-0479">Metal-binding</keyword>
<keyword evidence="7" id="KW-0378">Hydrolase</keyword>
<protein>
    <submittedName>
        <fullName evidence="7">ATP-dependent Clp protease ATP-binding subunit ClpX</fullName>
    </submittedName>
</protein>
<evidence type="ECO:0000259" key="6">
    <source>
        <dbReference type="PROSITE" id="PS51902"/>
    </source>
</evidence>
<evidence type="ECO:0000313" key="7">
    <source>
        <dbReference type="EMBL" id="VAX18081.1"/>
    </source>
</evidence>
<dbReference type="SMART" id="SM00994">
    <property type="entry name" value="zf-C4_ClpX"/>
    <property type="match status" value="1"/>
</dbReference>
<dbReference type="SMART" id="SM01086">
    <property type="entry name" value="ClpB_D2-small"/>
    <property type="match status" value="1"/>
</dbReference>
<dbReference type="PANTHER" id="PTHR48102:SF7">
    <property type="entry name" value="ATP-DEPENDENT CLP PROTEASE ATP-BINDING SUBUNIT CLPX-LIKE, MITOCHONDRIAL"/>
    <property type="match status" value="1"/>
</dbReference>
<evidence type="ECO:0000256" key="3">
    <source>
        <dbReference type="ARBA" id="ARBA00022833"/>
    </source>
</evidence>
<dbReference type="InterPro" id="IPR059188">
    <property type="entry name" value="Znf_CLPX-like"/>
</dbReference>
<dbReference type="InterPro" id="IPR027417">
    <property type="entry name" value="P-loop_NTPase"/>
</dbReference>
<keyword evidence="4 7" id="KW-0067">ATP-binding</keyword>
<evidence type="ECO:0000256" key="2">
    <source>
        <dbReference type="ARBA" id="ARBA00022741"/>
    </source>
</evidence>
<dbReference type="InterPro" id="IPR046425">
    <property type="entry name" value="ClpX_bact"/>
</dbReference>
<dbReference type="InterPro" id="IPR038366">
    <property type="entry name" value="Znf_CppX_C4_sf"/>
</dbReference>
<dbReference type="SUPFAM" id="SSF57716">
    <property type="entry name" value="Glucocorticoid receptor-like (DNA-binding domain)"/>
    <property type="match status" value="1"/>
</dbReference>
<dbReference type="GO" id="GO:0046983">
    <property type="term" value="F:protein dimerization activity"/>
    <property type="evidence" value="ECO:0007669"/>
    <property type="project" value="InterPro"/>
</dbReference>
<sequence length="416" mass="46614">MVKKRQDGALRCSFCGKSQEEVKKLIAGPTVYICDECIDLCNEIIMEEWSQEKGASSTQLPKPNEIYQYLNEYVIGQEQAKKVLSVAVYNHYKRIDANLGPDDVELQKSNVLLMGPTGAGKTLLAQTLAKVLKVPFTIVDATTLTEAGYVGEDVENIILRLCQAADYDIEKTERGIIYIDEIDKISRRSENMSITRDVSGEGVQQALLKIIEGTVASVPPQGGRKHPHQEFMQVDTTNILFICGGAFVGLEKIIEHRIGRKVMGFGAKLKDKKNISIGEILRQSQPEDLLKFGLIPEFIGRLPVVATLYDLDEDSMVKILSEPKNALIKQFQKFFEIERVKLKFTDGALRAIAKEAVTRKTGARGLRSILEEVMLDSMYELPDKPDVTECIVNEDVILKKEQPLTLYEKKDKKQAS</sequence>
<evidence type="ECO:0000256" key="4">
    <source>
        <dbReference type="ARBA" id="ARBA00022840"/>
    </source>
</evidence>
<proteinExistence type="inferred from homology"/>
<dbReference type="InterPro" id="IPR050052">
    <property type="entry name" value="ATP-dep_Clp_protease_ClpX"/>
</dbReference>
<keyword evidence="5" id="KW-0143">Chaperone</keyword>
<gene>
    <name evidence="7" type="ORF">MNBD_NITROSPINAE03-890</name>
</gene>
<dbReference type="FunFam" id="3.40.50.300:FF:000005">
    <property type="entry name" value="ATP-dependent Clp protease ATP-binding subunit ClpX"/>
    <property type="match status" value="1"/>
</dbReference>
<dbReference type="Pfam" id="PF06689">
    <property type="entry name" value="zf-C4_ClpX"/>
    <property type="match status" value="1"/>
</dbReference>
<dbReference type="EMBL" id="UOGB01000098">
    <property type="protein sequence ID" value="VAX18081.1"/>
    <property type="molecule type" value="Genomic_DNA"/>
</dbReference>
<evidence type="ECO:0000256" key="5">
    <source>
        <dbReference type="ARBA" id="ARBA00023186"/>
    </source>
</evidence>
<evidence type="ECO:0000256" key="1">
    <source>
        <dbReference type="ARBA" id="ARBA00022723"/>
    </source>
</evidence>
<dbReference type="InterPro" id="IPR004487">
    <property type="entry name" value="Clp_protease_ATP-bd_su_ClpX"/>
</dbReference>
<dbReference type="InterPro" id="IPR010603">
    <property type="entry name" value="Znf_CppX_C4"/>
</dbReference>
<dbReference type="Gene3D" id="1.10.8.60">
    <property type="match status" value="1"/>
</dbReference>
<dbReference type="NCBIfam" id="NF003745">
    <property type="entry name" value="PRK05342.1"/>
    <property type="match status" value="1"/>
</dbReference>
<dbReference type="SUPFAM" id="SSF52540">
    <property type="entry name" value="P-loop containing nucleoside triphosphate hydrolases"/>
    <property type="match status" value="1"/>
</dbReference>
<dbReference type="NCBIfam" id="TIGR00382">
    <property type="entry name" value="clpX"/>
    <property type="match status" value="1"/>
</dbReference>
<dbReference type="SMART" id="SM00382">
    <property type="entry name" value="AAA"/>
    <property type="match status" value="1"/>
</dbReference>
<accession>A0A3B1BU76</accession>
<reference evidence="7" key="1">
    <citation type="submission" date="2018-06" db="EMBL/GenBank/DDBJ databases">
        <authorList>
            <person name="Zhirakovskaya E."/>
        </authorList>
    </citation>
    <scope>NUCLEOTIDE SEQUENCE</scope>
</reference>
<dbReference type="Pfam" id="PF07724">
    <property type="entry name" value="AAA_2"/>
    <property type="match status" value="1"/>
</dbReference>
<dbReference type="PANTHER" id="PTHR48102">
    <property type="entry name" value="ATP-DEPENDENT CLP PROTEASE ATP-BINDING SUBUNIT CLPX-LIKE, MITOCHONDRIAL-RELATED"/>
    <property type="match status" value="1"/>
</dbReference>
<dbReference type="Gene3D" id="3.40.50.300">
    <property type="entry name" value="P-loop containing nucleotide triphosphate hydrolases"/>
    <property type="match status" value="1"/>
</dbReference>
<dbReference type="GO" id="GO:0005524">
    <property type="term" value="F:ATP binding"/>
    <property type="evidence" value="ECO:0007669"/>
    <property type="project" value="UniProtKB-KW"/>
</dbReference>
<dbReference type="CDD" id="cd19497">
    <property type="entry name" value="RecA-like_ClpX"/>
    <property type="match status" value="1"/>
</dbReference>
<name>A0A3B1BU76_9ZZZZ</name>
<keyword evidence="7" id="KW-0645">Protease</keyword>
<dbReference type="AlphaFoldDB" id="A0A3B1BU76"/>
<dbReference type="GO" id="GO:0008233">
    <property type="term" value="F:peptidase activity"/>
    <property type="evidence" value="ECO:0007669"/>
    <property type="project" value="UniProtKB-KW"/>
</dbReference>
<keyword evidence="2" id="KW-0547">Nucleotide-binding</keyword>
<dbReference type="Gene3D" id="6.20.220.10">
    <property type="entry name" value="ClpX chaperone, C4-type zinc finger domain"/>
    <property type="match status" value="1"/>
</dbReference>
<dbReference type="FunFam" id="1.10.8.60:FF:000002">
    <property type="entry name" value="ATP-dependent Clp protease ATP-binding subunit ClpX"/>
    <property type="match status" value="1"/>
</dbReference>
<dbReference type="GO" id="GO:0051082">
    <property type="term" value="F:unfolded protein binding"/>
    <property type="evidence" value="ECO:0007669"/>
    <property type="project" value="InterPro"/>
</dbReference>
<feature type="domain" description="ClpX-type ZB" evidence="6">
    <location>
        <begin position="1"/>
        <end position="53"/>
    </location>
</feature>
<organism evidence="7">
    <name type="scientific">hydrothermal vent metagenome</name>
    <dbReference type="NCBI Taxonomy" id="652676"/>
    <lineage>
        <taxon>unclassified sequences</taxon>
        <taxon>metagenomes</taxon>
        <taxon>ecological metagenomes</taxon>
    </lineage>
</organism>
<dbReference type="InterPro" id="IPR019489">
    <property type="entry name" value="Clp_ATPase_C"/>
</dbReference>
<dbReference type="PROSITE" id="PS51902">
    <property type="entry name" value="CLPX_ZB"/>
    <property type="match status" value="1"/>
</dbReference>
<dbReference type="GO" id="GO:0051301">
    <property type="term" value="P:cell division"/>
    <property type="evidence" value="ECO:0007669"/>
    <property type="project" value="TreeGrafter"/>
</dbReference>
<dbReference type="GO" id="GO:0016887">
    <property type="term" value="F:ATP hydrolysis activity"/>
    <property type="evidence" value="ECO:0007669"/>
    <property type="project" value="InterPro"/>
</dbReference>
<dbReference type="Pfam" id="PF10431">
    <property type="entry name" value="ClpB_D2-small"/>
    <property type="match status" value="1"/>
</dbReference>
<dbReference type="GO" id="GO:0140662">
    <property type="term" value="F:ATP-dependent protein folding chaperone"/>
    <property type="evidence" value="ECO:0007669"/>
    <property type="project" value="InterPro"/>
</dbReference>
<dbReference type="GO" id="GO:0008270">
    <property type="term" value="F:zinc ion binding"/>
    <property type="evidence" value="ECO:0007669"/>
    <property type="project" value="InterPro"/>
</dbReference>
<dbReference type="GO" id="GO:0009376">
    <property type="term" value="C:HslUV protease complex"/>
    <property type="evidence" value="ECO:0007669"/>
    <property type="project" value="TreeGrafter"/>
</dbReference>
<keyword evidence="3" id="KW-0862">Zinc</keyword>
<dbReference type="GO" id="GO:0051603">
    <property type="term" value="P:proteolysis involved in protein catabolic process"/>
    <property type="evidence" value="ECO:0007669"/>
    <property type="project" value="TreeGrafter"/>
</dbReference>